<dbReference type="InterPro" id="IPR020846">
    <property type="entry name" value="MFS_dom"/>
</dbReference>
<comment type="subcellular location">
    <subcellularLocation>
        <location evidence="1">Cell membrane</location>
        <topology evidence="1">Multi-pass membrane protein</topology>
    </subcellularLocation>
</comment>
<dbReference type="PROSITE" id="PS50850">
    <property type="entry name" value="MFS"/>
    <property type="match status" value="1"/>
</dbReference>
<feature type="transmembrane region" description="Helical" evidence="6">
    <location>
        <begin position="357"/>
        <end position="377"/>
    </location>
</feature>
<feature type="transmembrane region" description="Helical" evidence="6">
    <location>
        <begin position="330"/>
        <end position="351"/>
    </location>
</feature>
<keyword evidence="4 6" id="KW-1133">Transmembrane helix</keyword>
<evidence type="ECO:0000256" key="1">
    <source>
        <dbReference type="ARBA" id="ARBA00004651"/>
    </source>
</evidence>
<dbReference type="EMBL" id="PSVT01000031">
    <property type="protein sequence ID" value="PPH74849.1"/>
    <property type="molecule type" value="Genomic_DNA"/>
</dbReference>
<evidence type="ECO:0000256" key="5">
    <source>
        <dbReference type="ARBA" id="ARBA00023136"/>
    </source>
</evidence>
<sequence>MGGFGIGSTEFVAMGLLPQLAADLLPEVSAASQEQAVSQAGMLISAYALGVVVGAPTIAAAAARWPRKRLLLILLVAFTVGTIGSALLPSFPLVLAARFVAALPHGAYFGIASLVAADLMGPGNRGKGVAFVLSGLTIANVLGVPAITWVGQAAGWRSAYLVVAALFALTVVAVQLLVPAQPGNPAATVRNELRAFGRLQVWMTLLVGAIGFGGLFAMYSYISPLATEVTGLPLGAVPWILVVIGLGMTVGNLVGGWAADRDVRRALVVFYAGVGVSLIGLALSASSVVGLVVFAFLAAGFSAAASPAIQTRLMDVARDSQTIAAALNHSALNIGNSIGAALGGLTIAVGLGYLSSIWVGVGLTAAGIALALTSIAIDRVRGTVYPVHREAPAPSTDGMPVDAL</sequence>
<dbReference type="EMBL" id="PSUL01000001">
    <property type="protein sequence ID" value="PPF16477.1"/>
    <property type="molecule type" value="Genomic_DNA"/>
</dbReference>
<dbReference type="CDD" id="cd17324">
    <property type="entry name" value="MFS_NepI_like"/>
    <property type="match status" value="1"/>
</dbReference>
<feature type="transmembrane region" description="Helical" evidence="6">
    <location>
        <begin position="70"/>
        <end position="89"/>
    </location>
</feature>
<keyword evidence="5 6" id="KW-0472">Membrane</keyword>
<evidence type="ECO:0000256" key="4">
    <source>
        <dbReference type="ARBA" id="ARBA00022989"/>
    </source>
</evidence>
<evidence type="ECO:0000313" key="10">
    <source>
        <dbReference type="Proteomes" id="UP000237881"/>
    </source>
</evidence>
<feature type="transmembrane region" description="Helical" evidence="6">
    <location>
        <begin position="129"/>
        <end position="152"/>
    </location>
</feature>
<feature type="transmembrane region" description="Helical" evidence="6">
    <location>
        <begin position="95"/>
        <end position="117"/>
    </location>
</feature>
<accession>A0ABD6WD89</accession>
<dbReference type="PANTHER" id="PTHR43124">
    <property type="entry name" value="PURINE EFFLUX PUMP PBUE"/>
    <property type="match status" value="1"/>
</dbReference>
<feature type="transmembrane region" description="Helical" evidence="6">
    <location>
        <begin position="234"/>
        <end position="254"/>
    </location>
</feature>
<evidence type="ECO:0000259" key="7">
    <source>
        <dbReference type="PROSITE" id="PS50850"/>
    </source>
</evidence>
<dbReference type="InterPro" id="IPR011701">
    <property type="entry name" value="MFS"/>
</dbReference>
<dbReference type="GeneID" id="49820581"/>
<feature type="transmembrane region" description="Helical" evidence="6">
    <location>
        <begin position="158"/>
        <end position="178"/>
    </location>
</feature>
<name>A0ABD6WD89_RATRA</name>
<dbReference type="SUPFAM" id="SSF103473">
    <property type="entry name" value="MFS general substrate transporter"/>
    <property type="match status" value="1"/>
</dbReference>
<feature type="domain" description="Major facilitator superfamily (MFS) profile" evidence="7">
    <location>
        <begin position="1"/>
        <end position="379"/>
    </location>
</feature>
<evidence type="ECO:0000256" key="6">
    <source>
        <dbReference type="SAM" id="Phobius"/>
    </source>
</evidence>
<dbReference type="InterPro" id="IPR050189">
    <property type="entry name" value="MFS_Efflux_Transporters"/>
</dbReference>
<evidence type="ECO:0000313" key="8">
    <source>
        <dbReference type="EMBL" id="PPF16477.1"/>
    </source>
</evidence>
<keyword evidence="3 6" id="KW-0812">Transmembrane</keyword>
<feature type="transmembrane region" description="Helical" evidence="6">
    <location>
        <begin position="266"/>
        <end position="283"/>
    </location>
</feature>
<feature type="transmembrane region" description="Helical" evidence="6">
    <location>
        <begin position="199"/>
        <end position="222"/>
    </location>
</feature>
<dbReference type="Gene3D" id="1.20.1250.20">
    <property type="entry name" value="MFS general substrate transporter like domains"/>
    <property type="match status" value="2"/>
</dbReference>
<dbReference type="PANTHER" id="PTHR43124:SF3">
    <property type="entry name" value="CHLORAMPHENICOL EFFLUX PUMP RV0191"/>
    <property type="match status" value="1"/>
</dbReference>
<keyword evidence="2" id="KW-1003">Cell membrane</keyword>
<dbReference type="AlphaFoldDB" id="A0ABD6WD89"/>
<gene>
    <name evidence="8" type="ORF">C5C04_01320</name>
    <name evidence="9" type="ORF">C5C40_12455</name>
</gene>
<protein>
    <submittedName>
        <fullName evidence="8">MFS transporter</fullName>
    </submittedName>
</protein>
<evidence type="ECO:0000313" key="9">
    <source>
        <dbReference type="EMBL" id="PPH74849.1"/>
    </source>
</evidence>
<feature type="transmembrane region" description="Helical" evidence="6">
    <location>
        <begin position="289"/>
        <end position="309"/>
    </location>
</feature>
<dbReference type="GO" id="GO:0005886">
    <property type="term" value="C:plasma membrane"/>
    <property type="evidence" value="ECO:0007669"/>
    <property type="project" value="UniProtKB-SubCell"/>
</dbReference>
<proteinExistence type="predicted"/>
<keyword evidence="11" id="KW-1185">Reference proteome</keyword>
<dbReference type="InterPro" id="IPR036259">
    <property type="entry name" value="MFS_trans_sf"/>
</dbReference>
<comment type="caution">
    <text evidence="8">The sequence shown here is derived from an EMBL/GenBank/DDBJ whole genome shotgun (WGS) entry which is preliminary data.</text>
</comment>
<evidence type="ECO:0000256" key="2">
    <source>
        <dbReference type="ARBA" id="ARBA00022475"/>
    </source>
</evidence>
<feature type="transmembrane region" description="Helical" evidence="6">
    <location>
        <begin position="40"/>
        <end position="63"/>
    </location>
</feature>
<dbReference type="KEGG" id="rry:C1O28_08850"/>
<dbReference type="Proteomes" id="UP000239698">
    <property type="component" value="Unassembled WGS sequence"/>
</dbReference>
<dbReference type="Pfam" id="PF07690">
    <property type="entry name" value="MFS_1"/>
    <property type="match status" value="1"/>
</dbReference>
<reference evidence="10 11" key="1">
    <citation type="submission" date="2018-02" db="EMBL/GenBank/DDBJ databases">
        <title>Bacteriophage NCPPB3778 and a type I-E CRISPR drive the evolution of the US Biological Select Agent, Rathayibacter toxicus.</title>
        <authorList>
            <person name="Davis E.W.II."/>
            <person name="Tabima J.F."/>
            <person name="Weisberg A.J."/>
            <person name="Lopes L.D."/>
            <person name="Wiseman M.S."/>
            <person name="Wiseman M.S."/>
            <person name="Pupko T."/>
            <person name="Belcher M.S."/>
            <person name="Sechler A.J."/>
            <person name="Tancos M.A."/>
            <person name="Schroeder B.K."/>
            <person name="Murray T.D."/>
            <person name="Luster D.G."/>
            <person name="Schneider W.L."/>
            <person name="Rogers E."/>
            <person name="Andreote F.D."/>
            <person name="Grunwald N.J."/>
            <person name="Putnam M.L."/>
            <person name="Chang J.H."/>
        </authorList>
    </citation>
    <scope>NUCLEOTIDE SEQUENCE [LARGE SCALE GENOMIC DNA]</scope>
    <source>
        <strain evidence="9 11">AY1D6</strain>
        <strain evidence="8 10">AY1I9</strain>
    </source>
</reference>
<dbReference type="Proteomes" id="UP000237881">
    <property type="component" value="Unassembled WGS sequence"/>
</dbReference>
<evidence type="ECO:0000313" key="11">
    <source>
        <dbReference type="Proteomes" id="UP000239698"/>
    </source>
</evidence>
<dbReference type="RefSeq" id="WP_097165689.1">
    <property type="nucleotide sequence ID" value="NZ_CP028129.1"/>
</dbReference>
<organism evidence="8 10">
    <name type="scientific">Rathayibacter rathayi</name>
    <name type="common">Corynebacterium rathayi</name>
    <dbReference type="NCBI Taxonomy" id="33887"/>
    <lineage>
        <taxon>Bacteria</taxon>
        <taxon>Bacillati</taxon>
        <taxon>Actinomycetota</taxon>
        <taxon>Actinomycetes</taxon>
        <taxon>Micrococcales</taxon>
        <taxon>Microbacteriaceae</taxon>
        <taxon>Rathayibacter</taxon>
    </lineage>
</organism>
<evidence type="ECO:0000256" key="3">
    <source>
        <dbReference type="ARBA" id="ARBA00022692"/>
    </source>
</evidence>